<dbReference type="Proteomes" id="UP001152622">
    <property type="component" value="Chromosome 3"/>
</dbReference>
<name>A0A9Q1J5M6_SYNKA</name>
<dbReference type="AlphaFoldDB" id="A0A9Q1J5M6"/>
<keyword evidence="2" id="KW-1185">Reference proteome</keyword>
<reference evidence="1" key="1">
    <citation type="journal article" date="2023" name="Science">
        <title>Genome structures resolve the early diversification of teleost fishes.</title>
        <authorList>
            <person name="Parey E."/>
            <person name="Louis A."/>
            <person name="Montfort J."/>
            <person name="Bouchez O."/>
            <person name="Roques C."/>
            <person name="Iampietro C."/>
            <person name="Lluch J."/>
            <person name="Castinel A."/>
            <person name="Donnadieu C."/>
            <person name="Desvignes T."/>
            <person name="Floi Bucao C."/>
            <person name="Jouanno E."/>
            <person name="Wen M."/>
            <person name="Mejri S."/>
            <person name="Dirks R."/>
            <person name="Jansen H."/>
            <person name="Henkel C."/>
            <person name="Chen W.J."/>
            <person name="Zahm M."/>
            <person name="Cabau C."/>
            <person name="Klopp C."/>
            <person name="Thompson A.W."/>
            <person name="Robinson-Rechavi M."/>
            <person name="Braasch I."/>
            <person name="Lecointre G."/>
            <person name="Bobe J."/>
            <person name="Postlethwait J.H."/>
            <person name="Berthelot C."/>
            <person name="Roest Crollius H."/>
            <person name="Guiguen Y."/>
        </authorList>
    </citation>
    <scope>NUCLEOTIDE SEQUENCE</scope>
    <source>
        <strain evidence="1">WJC10195</strain>
    </source>
</reference>
<sequence>MCAGISAWRSRGRRWTRGPRPASLTVWSALLTPPSPSPTASHRWYRRGPTDPCACVVRAYGLSFESKCLVAHVTPLGTTHALFLEACSSPVMIDVTKRKNEYGYKQAYFFPFLKHLSTSPFWTQATTCDPLCMGWCVMYMYMYVVG</sequence>
<protein>
    <submittedName>
        <fullName evidence="1">Uncharacterized protein</fullName>
    </submittedName>
</protein>
<proteinExistence type="predicted"/>
<accession>A0A9Q1J5M6</accession>
<comment type="caution">
    <text evidence="1">The sequence shown here is derived from an EMBL/GenBank/DDBJ whole genome shotgun (WGS) entry which is preliminary data.</text>
</comment>
<dbReference type="EMBL" id="JAINUF010000003">
    <property type="protein sequence ID" value="KAJ8368221.1"/>
    <property type="molecule type" value="Genomic_DNA"/>
</dbReference>
<evidence type="ECO:0000313" key="1">
    <source>
        <dbReference type="EMBL" id="KAJ8368221.1"/>
    </source>
</evidence>
<evidence type="ECO:0000313" key="2">
    <source>
        <dbReference type="Proteomes" id="UP001152622"/>
    </source>
</evidence>
<gene>
    <name evidence="1" type="ORF">SKAU_G00082490</name>
</gene>
<organism evidence="1 2">
    <name type="scientific">Synaphobranchus kaupii</name>
    <name type="common">Kaup's arrowtooth eel</name>
    <dbReference type="NCBI Taxonomy" id="118154"/>
    <lineage>
        <taxon>Eukaryota</taxon>
        <taxon>Metazoa</taxon>
        <taxon>Chordata</taxon>
        <taxon>Craniata</taxon>
        <taxon>Vertebrata</taxon>
        <taxon>Euteleostomi</taxon>
        <taxon>Actinopterygii</taxon>
        <taxon>Neopterygii</taxon>
        <taxon>Teleostei</taxon>
        <taxon>Anguilliformes</taxon>
        <taxon>Synaphobranchidae</taxon>
        <taxon>Synaphobranchus</taxon>
    </lineage>
</organism>